<reference evidence="1 2" key="1">
    <citation type="submission" date="2019-12" db="EMBL/GenBank/DDBJ databases">
        <title>Genomic-based taxomic classification of the family Erythrobacteraceae.</title>
        <authorList>
            <person name="Xu L."/>
        </authorList>
    </citation>
    <scope>NUCLEOTIDE SEQUENCE [LARGE SCALE GENOMIC DNA]</scope>
    <source>
        <strain evidence="1 2">KCTC 52763</strain>
    </source>
</reference>
<gene>
    <name evidence="1" type="ORF">GRI41_02315</name>
</gene>
<evidence type="ECO:0000313" key="2">
    <source>
        <dbReference type="Proteomes" id="UP000442714"/>
    </source>
</evidence>
<dbReference type="RefSeq" id="WP_160603050.1">
    <property type="nucleotide sequence ID" value="NZ_WTYX01000001.1"/>
</dbReference>
<protein>
    <submittedName>
        <fullName evidence="1">Uncharacterized protein</fullName>
    </submittedName>
</protein>
<comment type="caution">
    <text evidence="1">The sequence shown here is derived from an EMBL/GenBank/DDBJ whole genome shotgun (WGS) entry which is preliminary data.</text>
</comment>
<dbReference type="AlphaFoldDB" id="A0A844ZS60"/>
<accession>A0A844ZS60</accession>
<evidence type="ECO:0000313" key="1">
    <source>
        <dbReference type="EMBL" id="MXO89647.1"/>
    </source>
</evidence>
<name>A0A844ZS60_9SPHN</name>
<sequence length="111" mass="11696">MSALSVARAVALGVGVLALSGCITKIAESRVESALVKGGLSQANSECMAERMVDRLSISQLRKLERLKGEKGEPLKPVTIRGYIERVRRVGDAEVIAVTSSSAVVCAAKNL</sequence>
<dbReference type="Proteomes" id="UP000442714">
    <property type="component" value="Unassembled WGS sequence"/>
</dbReference>
<dbReference type="OrthoDB" id="7409816at2"/>
<organism evidence="1 2">
    <name type="scientific">Pontixanthobacter aquaemixtae</name>
    <dbReference type="NCBI Taxonomy" id="1958940"/>
    <lineage>
        <taxon>Bacteria</taxon>
        <taxon>Pseudomonadati</taxon>
        <taxon>Pseudomonadota</taxon>
        <taxon>Alphaproteobacteria</taxon>
        <taxon>Sphingomonadales</taxon>
        <taxon>Erythrobacteraceae</taxon>
        <taxon>Pontixanthobacter</taxon>
    </lineage>
</organism>
<dbReference type="EMBL" id="WTYX01000001">
    <property type="protein sequence ID" value="MXO89647.1"/>
    <property type="molecule type" value="Genomic_DNA"/>
</dbReference>
<proteinExistence type="predicted"/>
<keyword evidence="2" id="KW-1185">Reference proteome</keyword>